<dbReference type="EMBL" id="JAHQIW010006593">
    <property type="protein sequence ID" value="KAJ1369545.1"/>
    <property type="molecule type" value="Genomic_DNA"/>
</dbReference>
<evidence type="ECO:0000313" key="1">
    <source>
        <dbReference type="EMBL" id="KAJ1369545.1"/>
    </source>
</evidence>
<name>A0AAD5WGX8_PARTN</name>
<evidence type="ECO:0000313" key="2">
    <source>
        <dbReference type="Proteomes" id="UP001196413"/>
    </source>
</evidence>
<keyword evidence="2" id="KW-1185">Reference proteome</keyword>
<protein>
    <submittedName>
        <fullName evidence="1">Uncharacterized protein</fullName>
    </submittedName>
</protein>
<gene>
    <name evidence="1" type="ORF">KIN20_031030</name>
</gene>
<dbReference type="AlphaFoldDB" id="A0AAD5WGX8"/>
<dbReference type="Proteomes" id="UP001196413">
    <property type="component" value="Unassembled WGS sequence"/>
</dbReference>
<reference evidence="1" key="1">
    <citation type="submission" date="2021-06" db="EMBL/GenBank/DDBJ databases">
        <title>Parelaphostrongylus tenuis whole genome reference sequence.</title>
        <authorList>
            <person name="Garwood T.J."/>
            <person name="Larsen P.A."/>
            <person name="Fountain-Jones N.M."/>
            <person name="Garbe J.R."/>
            <person name="Macchietto M.G."/>
            <person name="Kania S.A."/>
            <person name="Gerhold R.W."/>
            <person name="Richards J.E."/>
            <person name="Wolf T.M."/>
        </authorList>
    </citation>
    <scope>NUCLEOTIDE SEQUENCE</scope>
    <source>
        <strain evidence="1">MNPRO001-30</strain>
        <tissue evidence="1">Meninges</tissue>
    </source>
</reference>
<accession>A0AAD5WGX8</accession>
<proteinExistence type="predicted"/>
<sequence>MIILLNKLRESKEAASNVFMRNVPTHTHWTMPNQGITHSLMRLQAKSKGPQCMINNIVNHYTGNALTTP</sequence>
<comment type="caution">
    <text evidence="1">The sequence shown here is derived from an EMBL/GenBank/DDBJ whole genome shotgun (WGS) entry which is preliminary data.</text>
</comment>
<organism evidence="1 2">
    <name type="scientific">Parelaphostrongylus tenuis</name>
    <name type="common">Meningeal worm</name>
    <dbReference type="NCBI Taxonomy" id="148309"/>
    <lineage>
        <taxon>Eukaryota</taxon>
        <taxon>Metazoa</taxon>
        <taxon>Ecdysozoa</taxon>
        <taxon>Nematoda</taxon>
        <taxon>Chromadorea</taxon>
        <taxon>Rhabditida</taxon>
        <taxon>Rhabditina</taxon>
        <taxon>Rhabditomorpha</taxon>
        <taxon>Strongyloidea</taxon>
        <taxon>Metastrongylidae</taxon>
        <taxon>Parelaphostrongylus</taxon>
    </lineage>
</organism>